<dbReference type="PANTHER" id="PTHR24023:SF1109">
    <property type="entry name" value="COLLAGEN ALPHA-4(IV) CHAIN-LIKE"/>
    <property type="match status" value="1"/>
</dbReference>
<feature type="region of interest" description="Disordered" evidence="1">
    <location>
        <begin position="25"/>
        <end position="69"/>
    </location>
</feature>
<keyword evidence="4" id="KW-1185">Reference proteome</keyword>
<dbReference type="PANTHER" id="PTHR24023">
    <property type="entry name" value="COLLAGEN ALPHA"/>
    <property type="match status" value="1"/>
</dbReference>
<feature type="region of interest" description="Disordered" evidence="1">
    <location>
        <begin position="182"/>
        <end position="205"/>
    </location>
</feature>
<dbReference type="EMBL" id="JARKIK010000017">
    <property type="protein sequence ID" value="KAK8746723.1"/>
    <property type="molecule type" value="Genomic_DNA"/>
</dbReference>
<accession>A0AAW0Y507</accession>
<proteinExistence type="predicted"/>
<evidence type="ECO:0000256" key="2">
    <source>
        <dbReference type="SAM" id="SignalP"/>
    </source>
</evidence>
<reference evidence="3 4" key="1">
    <citation type="journal article" date="2024" name="BMC Genomics">
        <title>Genome assembly of redclaw crayfish (Cherax quadricarinatus) provides insights into its immune adaptation and hypoxia tolerance.</title>
        <authorList>
            <person name="Liu Z."/>
            <person name="Zheng J."/>
            <person name="Li H."/>
            <person name="Fang K."/>
            <person name="Wang S."/>
            <person name="He J."/>
            <person name="Zhou D."/>
            <person name="Weng S."/>
            <person name="Chi M."/>
            <person name="Gu Z."/>
            <person name="He J."/>
            <person name="Li F."/>
            <person name="Wang M."/>
        </authorList>
    </citation>
    <scope>NUCLEOTIDE SEQUENCE [LARGE SCALE GENOMIC DNA]</scope>
    <source>
        <strain evidence="3">ZL_2023a</strain>
    </source>
</reference>
<organism evidence="3 4">
    <name type="scientific">Cherax quadricarinatus</name>
    <name type="common">Australian red claw crayfish</name>
    <dbReference type="NCBI Taxonomy" id="27406"/>
    <lineage>
        <taxon>Eukaryota</taxon>
        <taxon>Metazoa</taxon>
        <taxon>Ecdysozoa</taxon>
        <taxon>Arthropoda</taxon>
        <taxon>Crustacea</taxon>
        <taxon>Multicrustacea</taxon>
        <taxon>Malacostraca</taxon>
        <taxon>Eumalacostraca</taxon>
        <taxon>Eucarida</taxon>
        <taxon>Decapoda</taxon>
        <taxon>Pleocyemata</taxon>
        <taxon>Astacidea</taxon>
        <taxon>Parastacoidea</taxon>
        <taxon>Parastacidae</taxon>
        <taxon>Cherax</taxon>
    </lineage>
</organism>
<feature type="region of interest" description="Disordered" evidence="1">
    <location>
        <begin position="307"/>
        <end position="395"/>
    </location>
</feature>
<dbReference type="GO" id="GO:0031012">
    <property type="term" value="C:extracellular matrix"/>
    <property type="evidence" value="ECO:0007669"/>
    <property type="project" value="TreeGrafter"/>
</dbReference>
<feature type="compositionally biased region" description="Pro residues" evidence="1">
    <location>
        <begin position="37"/>
        <end position="46"/>
    </location>
</feature>
<protein>
    <submittedName>
        <fullName evidence="3">Uncharacterized protein</fullName>
    </submittedName>
</protein>
<sequence>MTAMVNLGWVFLLLLGAQPSLYGSRRGGGGLAHSLTPPAPPTPPAPTTHSDDGVSLTHNIGNSSGTRGEELDQLDHLLAELTPWTVKQASKRQYQPQPYQYQQFPSYCPGYTPNCPSACPANPGCPLCPVNPPCPACPNVPSCPTLSPPPPVPPCPTYSPCPECPVTPISCPPGPKGFPGPPGPSCTGLPGPPGPPGHGIPGPPGNPGLPGRCESSCPSPQPPHNCGNQDLFAIIISLISNRSCCDHSCPVEPEECPWDISLIVPKYFLVKEKIDLIAKLNTRIDLLVAAILRMRVVVDRAYDMVGDAGSPGDEGDHGDKGDQGPTGEPGQCPEETCFVGPPGKPGPTGEPGSQGPKGECCYGIRGPRGHKGVPGKSIPGVLGPPGFRGDKGDMGRTTWGYDADVLGTLNVQQFSSLNG</sequence>
<evidence type="ECO:0000313" key="3">
    <source>
        <dbReference type="EMBL" id="KAK8746723.1"/>
    </source>
</evidence>
<comment type="caution">
    <text evidence="3">The sequence shown here is derived from an EMBL/GenBank/DDBJ whole genome shotgun (WGS) entry which is preliminary data.</text>
</comment>
<feature type="compositionally biased region" description="Polar residues" evidence="1">
    <location>
        <begin position="56"/>
        <end position="66"/>
    </location>
</feature>
<name>A0AAW0Y507_CHEQU</name>
<dbReference type="InterPro" id="IPR050149">
    <property type="entry name" value="Collagen_superfamily"/>
</dbReference>
<feature type="signal peptide" evidence="2">
    <location>
        <begin position="1"/>
        <end position="23"/>
    </location>
</feature>
<keyword evidence="2" id="KW-0732">Signal</keyword>
<dbReference type="AlphaFoldDB" id="A0AAW0Y507"/>
<feature type="chain" id="PRO_5043889425" evidence="2">
    <location>
        <begin position="24"/>
        <end position="419"/>
    </location>
</feature>
<evidence type="ECO:0000313" key="4">
    <source>
        <dbReference type="Proteomes" id="UP001445076"/>
    </source>
</evidence>
<dbReference type="Proteomes" id="UP001445076">
    <property type="component" value="Unassembled WGS sequence"/>
</dbReference>
<gene>
    <name evidence="3" type="ORF">OTU49_017165</name>
</gene>
<dbReference type="GO" id="GO:0005615">
    <property type="term" value="C:extracellular space"/>
    <property type="evidence" value="ECO:0007669"/>
    <property type="project" value="TreeGrafter"/>
</dbReference>
<dbReference type="GO" id="GO:0030198">
    <property type="term" value="P:extracellular matrix organization"/>
    <property type="evidence" value="ECO:0007669"/>
    <property type="project" value="TreeGrafter"/>
</dbReference>
<evidence type="ECO:0000256" key="1">
    <source>
        <dbReference type="SAM" id="MobiDB-lite"/>
    </source>
</evidence>
<dbReference type="GO" id="GO:0030020">
    <property type="term" value="F:extracellular matrix structural constituent conferring tensile strength"/>
    <property type="evidence" value="ECO:0007669"/>
    <property type="project" value="TreeGrafter"/>
</dbReference>